<sequence>MISLTRRKTFIDFFPVPEFLLLSTTGIAIADNDTKFVQLRRGIFQDRFDLVHATKVDNPKGAVESGLITSPAALAPVLQKLVSHYGIRYAHAVLPEERAYLFTTTIGWVAPEGLRDAVAFIIEENAPVTLAESVFDFEIIKEDKVARQITLSVFVLPKEIVSAYVSLFESVGVTPISFKLESQAIARALIHQDDKGPHLIINLSWKKTGFYIVEDSVVQFSTTSAYSIGGEDLFSNLSDMKAEMRKVLAFWDIRNAKSGKPERKIEKAILCGHGGSKDEFIKKFMSESNLNYAKADIWLNMSPKHHIEKMSFEESLEYTTAIGAVLPRGK</sequence>
<comment type="caution">
    <text evidence="1">The sequence shown here is derived from an EMBL/GenBank/DDBJ whole genome shotgun (WGS) entry which is preliminary data.</text>
</comment>
<proteinExistence type="predicted"/>
<dbReference type="Gene3D" id="3.30.420.40">
    <property type="match status" value="2"/>
</dbReference>
<evidence type="ECO:0000313" key="1">
    <source>
        <dbReference type="EMBL" id="PJA33000.1"/>
    </source>
</evidence>
<accession>A0A2M7WSL3</accession>
<dbReference type="Proteomes" id="UP000230758">
    <property type="component" value="Unassembled WGS sequence"/>
</dbReference>
<gene>
    <name evidence="1" type="ORF">CO185_01050</name>
</gene>
<name>A0A2M7WSL3_9BACT</name>
<dbReference type="EMBL" id="PFXF01000015">
    <property type="protein sequence ID" value="PJA33000.1"/>
    <property type="molecule type" value="Genomic_DNA"/>
</dbReference>
<dbReference type="Gene3D" id="3.30.1490.300">
    <property type="match status" value="1"/>
</dbReference>
<evidence type="ECO:0008006" key="3">
    <source>
        <dbReference type="Google" id="ProtNLM"/>
    </source>
</evidence>
<dbReference type="AlphaFoldDB" id="A0A2M7WSL3"/>
<organism evidence="1 2">
    <name type="scientific">Candidatus Zambryskibacteria bacterium CG_4_9_14_3_um_filter_42_15</name>
    <dbReference type="NCBI Taxonomy" id="1975112"/>
    <lineage>
        <taxon>Bacteria</taxon>
        <taxon>Candidatus Zambryskiibacteriota</taxon>
    </lineage>
</organism>
<protein>
    <recommendedName>
        <fullName evidence="3">SHS2 domain-containing protein</fullName>
    </recommendedName>
</protein>
<evidence type="ECO:0000313" key="2">
    <source>
        <dbReference type="Proteomes" id="UP000230758"/>
    </source>
</evidence>
<reference evidence="2" key="1">
    <citation type="submission" date="2017-09" db="EMBL/GenBank/DDBJ databases">
        <title>Depth-based differentiation of microbial function through sediment-hosted aquifers and enrichment of novel symbionts in the deep terrestrial subsurface.</title>
        <authorList>
            <person name="Probst A.J."/>
            <person name="Ladd B."/>
            <person name="Jarett J.K."/>
            <person name="Geller-Mcgrath D.E."/>
            <person name="Sieber C.M.K."/>
            <person name="Emerson J.B."/>
            <person name="Anantharaman K."/>
            <person name="Thomas B.C."/>
            <person name="Malmstrom R."/>
            <person name="Stieglmeier M."/>
            <person name="Klingl A."/>
            <person name="Woyke T."/>
            <person name="Ryan C.M."/>
            <person name="Banfield J.F."/>
        </authorList>
    </citation>
    <scope>NUCLEOTIDE SEQUENCE [LARGE SCALE GENOMIC DNA]</scope>
</reference>